<dbReference type="GO" id="GO:0005886">
    <property type="term" value="C:plasma membrane"/>
    <property type="evidence" value="ECO:0007669"/>
    <property type="project" value="UniProtKB-SubCell"/>
</dbReference>
<keyword evidence="3" id="KW-1003">Cell membrane</keyword>
<reference evidence="10 11" key="1">
    <citation type="submission" date="2013-11" db="EMBL/GenBank/DDBJ databases">
        <title>Comparative genomics of Ignicoccus.</title>
        <authorList>
            <person name="Podar M."/>
        </authorList>
    </citation>
    <scope>NUCLEOTIDE SEQUENCE [LARGE SCALE GENOMIC DNA]</scope>
    <source>
        <strain evidence="10 11">DSM 13165</strain>
    </source>
</reference>
<feature type="transmembrane region" description="Helical" evidence="8">
    <location>
        <begin position="116"/>
        <end position="138"/>
    </location>
</feature>
<dbReference type="CDD" id="cd06261">
    <property type="entry name" value="TM_PBP2"/>
    <property type="match status" value="2"/>
</dbReference>
<organism evidence="10 11">
    <name type="scientific">Ignicoccus islandicus DSM 13165</name>
    <dbReference type="NCBI Taxonomy" id="940295"/>
    <lineage>
        <taxon>Archaea</taxon>
        <taxon>Thermoproteota</taxon>
        <taxon>Thermoprotei</taxon>
        <taxon>Desulfurococcales</taxon>
        <taxon>Desulfurococcaceae</taxon>
        <taxon>Ignicoccus</taxon>
    </lineage>
</organism>
<feature type="transmembrane region" description="Helical" evidence="8">
    <location>
        <begin position="557"/>
        <end position="577"/>
    </location>
</feature>
<dbReference type="KEGG" id="iis:EYM_05310"/>
<feature type="transmembrane region" description="Helical" evidence="8">
    <location>
        <begin position="315"/>
        <end position="340"/>
    </location>
</feature>
<evidence type="ECO:0000256" key="8">
    <source>
        <dbReference type="RuleBase" id="RU363032"/>
    </source>
</evidence>
<keyword evidence="2 8" id="KW-0813">Transport</keyword>
<dbReference type="PANTHER" id="PTHR43357:SF3">
    <property type="entry name" value="FE(3+)-TRANSPORT SYSTEM PERMEASE PROTEIN FBPB 2"/>
    <property type="match status" value="1"/>
</dbReference>
<dbReference type="Gene3D" id="1.10.3720.10">
    <property type="entry name" value="MetI-like"/>
    <property type="match status" value="2"/>
</dbReference>
<name>A0A0U2WLP6_9CREN</name>
<dbReference type="PANTHER" id="PTHR43357">
    <property type="entry name" value="INNER MEMBRANE ABC TRANSPORTER PERMEASE PROTEIN YDCV"/>
    <property type="match status" value="1"/>
</dbReference>
<comment type="similarity">
    <text evidence="8">Belongs to the binding-protein-dependent transport system permease family.</text>
</comment>
<dbReference type="Pfam" id="PF00528">
    <property type="entry name" value="BPD_transp_1"/>
    <property type="match status" value="2"/>
</dbReference>
<evidence type="ECO:0000313" key="11">
    <source>
        <dbReference type="Proteomes" id="UP000060778"/>
    </source>
</evidence>
<feature type="transmembrane region" description="Helical" evidence="8">
    <location>
        <begin position="499"/>
        <end position="524"/>
    </location>
</feature>
<feature type="transmembrane region" description="Helical" evidence="8">
    <location>
        <begin position="403"/>
        <end position="424"/>
    </location>
</feature>
<keyword evidence="5 8" id="KW-0812">Transmembrane</keyword>
<dbReference type="STRING" id="940295.EYM_05310"/>
<dbReference type="PROSITE" id="PS50928">
    <property type="entry name" value="ABC_TM1"/>
    <property type="match status" value="2"/>
</dbReference>
<keyword evidence="6 8" id="KW-1133">Transmembrane helix</keyword>
<evidence type="ECO:0000256" key="2">
    <source>
        <dbReference type="ARBA" id="ARBA00022448"/>
    </source>
</evidence>
<evidence type="ECO:0000256" key="6">
    <source>
        <dbReference type="ARBA" id="ARBA00022989"/>
    </source>
</evidence>
<dbReference type="SUPFAM" id="SSF161098">
    <property type="entry name" value="MetI-like"/>
    <property type="match status" value="2"/>
</dbReference>
<dbReference type="InterPro" id="IPR035906">
    <property type="entry name" value="MetI-like_sf"/>
</dbReference>
<accession>A0A0U2WLP6</accession>
<keyword evidence="7 8" id="KW-0472">Membrane</keyword>
<feature type="domain" description="ABC transmembrane type-1" evidence="9">
    <location>
        <begin position="370"/>
        <end position="577"/>
    </location>
</feature>
<dbReference type="GO" id="GO:0055085">
    <property type="term" value="P:transmembrane transport"/>
    <property type="evidence" value="ECO:0007669"/>
    <property type="project" value="InterPro"/>
</dbReference>
<gene>
    <name evidence="10" type="ORF">EYM_05310</name>
</gene>
<comment type="subcellular location">
    <subcellularLocation>
        <location evidence="1">Cell inner membrane</location>
        <topology evidence="1">Multi-pass membrane protein</topology>
    </subcellularLocation>
    <subcellularLocation>
        <location evidence="8">Cell membrane</location>
        <topology evidence="8">Multi-pass membrane protein</topology>
    </subcellularLocation>
</comment>
<evidence type="ECO:0000259" key="9">
    <source>
        <dbReference type="PROSITE" id="PS50928"/>
    </source>
</evidence>
<dbReference type="InterPro" id="IPR000515">
    <property type="entry name" value="MetI-like"/>
</dbReference>
<feature type="transmembrane region" description="Helical" evidence="8">
    <location>
        <begin position="376"/>
        <end position="396"/>
    </location>
</feature>
<evidence type="ECO:0000256" key="4">
    <source>
        <dbReference type="ARBA" id="ARBA00022519"/>
    </source>
</evidence>
<evidence type="ECO:0000256" key="1">
    <source>
        <dbReference type="ARBA" id="ARBA00004429"/>
    </source>
</evidence>
<evidence type="ECO:0000256" key="3">
    <source>
        <dbReference type="ARBA" id="ARBA00022475"/>
    </source>
</evidence>
<protein>
    <submittedName>
        <fullName evidence="10">ABC transporter permease</fullName>
    </submittedName>
</protein>
<keyword evidence="11" id="KW-1185">Reference proteome</keyword>
<dbReference type="GeneID" id="30680446"/>
<proteinExistence type="inferred from homology"/>
<feature type="transmembrane region" description="Helical" evidence="8">
    <location>
        <begin position="81"/>
        <end position="104"/>
    </location>
</feature>
<feature type="transmembrane region" description="Helical" evidence="8">
    <location>
        <begin position="158"/>
        <end position="186"/>
    </location>
</feature>
<feature type="transmembrane region" description="Helical" evidence="8">
    <location>
        <begin position="258"/>
        <end position="284"/>
    </location>
</feature>
<feature type="transmembrane region" description="Helical" evidence="8">
    <location>
        <begin position="207"/>
        <end position="230"/>
    </location>
</feature>
<dbReference type="Proteomes" id="UP000060778">
    <property type="component" value="Chromosome"/>
</dbReference>
<dbReference type="RefSeq" id="WP_075049984.1">
    <property type="nucleotide sequence ID" value="NZ_CP006867.1"/>
</dbReference>
<dbReference type="EMBL" id="CP006867">
    <property type="protein sequence ID" value="ALU11841.1"/>
    <property type="molecule type" value="Genomic_DNA"/>
</dbReference>
<keyword evidence="4" id="KW-0997">Cell inner membrane</keyword>
<evidence type="ECO:0000256" key="7">
    <source>
        <dbReference type="ARBA" id="ARBA00023136"/>
    </source>
</evidence>
<sequence>MKGSRLLTALLLVTLAYLTFSFLAPLLSVLSSAFSFDWSILSNRFYVNLNPIGNPIDVRTFGKRTFIVIKGVDMGIILNSLINAAIVTFFATLIGTSLALLIGLYNFRGKRLFSTLVWIPLLVAPFVNAYVTKLLYGFNIQGNTLSYLLKTLGFNVTIGFTGLGGIALAQTLAFFPIVYVNVLAVINSIDGSLIEQGFSLGAKGFTLIRKVILPLATPGILAGAVLVYILSLEDVGAPIVFNFKNVMSYQVYEFFQEYAAIGGTSASALAFLMLVFAITPVLLIRRYLSLRYYAKISKGASRPFKKMELGLKGYVAAYLLILPILIAAVAPQIGIFVLAFSEKWVGALPKGFTLHNFELLFSKEGVFRGIVNSVTYLAFSLPILAFFGFASAYLTARVKGMELLDLLATAPLAVPGLVMAFGYFTFLHSVAPGTVLDPITFPALTLVIAYATRKMPFTVRSVFTALLQTPKQLEEVAESLGASKTIVLREVVLPLVKRGLISGLMLSSIYILSEVSVSVTIGALGGDIVDPNHAGPITFVIMRLIQSPSFVGAQPQAVAASMAVILMVIEAIVFALIRKLHVLAY</sequence>
<feature type="domain" description="ABC transmembrane type-1" evidence="9">
    <location>
        <begin position="77"/>
        <end position="282"/>
    </location>
</feature>
<evidence type="ECO:0000256" key="5">
    <source>
        <dbReference type="ARBA" id="ARBA00022692"/>
    </source>
</evidence>
<dbReference type="OrthoDB" id="28023at2157"/>
<evidence type="ECO:0000313" key="10">
    <source>
        <dbReference type="EMBL" id="ALU11841.1"/>
    </source>
</evidence>
<dbReference type="AlphaFoldDB" id="A0A0U2WLP6"/>
<feature type="transmembrane region" description="Helical" evidence="8">
    <location>
        <begin position="430"/>
        <end position="451"/>
    </location>
</feature>